<dbReference type="RefSeq" id="WP_006960997.1">
    <property type="nucleotide sequence ID" value="NZ_CP063052.1"/>
</dbReference>
<dbReference type="AlphaFoldDB" id="A0A1V0IEQ6"/>
<reference evidence="1" key="1">
    <citation type="journal article" date="2015" name="BMC Genomics">
        <title>Genome mining reveals unlocked bioactive potential of marine Gram-negative bacteria.</title>
        <authorList>
            <person name="Machado H."/>
            <person name="Sonnenschein E.C."/>
            <person name="Melchiorsen J."/>
            <person name="Gram L."/>
        </authorList>
    </citation>
    <scope>NUCLEOTIDE SEQUENCE</scope>
    <source>
        <strain evidence="1">S2052</strain>
    </source>
</reference>
<dbReference type="EMBL" id="JXXR01000026">
    <property type="protein sequence ID" value="KJY67652.1"/>
    <property type="molecule type" value="Genomic_DNA"/>
</dbReference>
<dbReference type="GeneID" id="93943184"/>
<protein>
    <submittedName>
        <fullName evidence="1">Uncharacterized protein</fullName>
    </submittedName>
</protein>
<name>A0A1V0IEQ6_9VIBR</name>
<dbReference type="STRING" id="190893.BA953_16660"/>
<gene>
    <name evidence="1" type="ORF">TW71_21890</name>
</gene>
<organism evidence="1">
    <name type="scientific">Vibrio coralliilyticus</name>
    <dbReference type="NCBI Taxonomy" id="190893"/>
    <lineage>
        <taxon>Bacteria</taxon>
        <taxon>Pseudomonadati</taxon>
        <taxon>Pseudomonadota</taxon>
        <taxon>Gammaproteobacteria</taxon>
        <taxon>Vibrionales</taxon>
        <taxon>Vibrionaceae</taxon>
        <taxon>Vibrio</taxon>
    </lineage>
</organism>
<accession>A0A1V0IEQ6</accession>
<sequence>MKIKALLIGVLLSTPATAANIPWFESNSPLTQAHRYLLNDDLPAMFSSLVEVWQQEKNRAISPHLNELFQQSLQVDCGKGLDSKPLPDWIKGVTVRAIETQSPGRDSYRALIEVASRKDVADISLTRWVQKSISTDNSFAALAETDDEVKSYVKRYNLNSKIPMGLYRLDVTAKDQTSWSSWLVFGEPKAKVTIRWQSKDQWRVERNALLNSHCPLPKLDTALYDYVDGQYNKVWGATYESDYPTALEPNPVDPGRYVLAVSMTHQRWQGPIIVEQSQIISKTYDVSIEE</sequence>
<comment type="caution">
    <text evidence="1">The sequence shown here is derived from an EMBL/GenBank/DDBJ whole genome shotgun (WGS) entry which is preliminary data.</text>
</comment>
<dbReference type="Pfam" id="PF11060">
    <property type="entry name" value="DUF2861"/>
    <property type="match status" value="1"/>
</dbReference>
<evidence type="ECO:0000313" key="1">
    <source>
        <dbReference type="EMBL" id="KJY67652.1"/>
    </source>
</evidence>
<dbReference type="InterPro" id="IPR021290">
    <property type="entry name" value="DUF2861"/>
</dbReference>
<proteinExistence type="predicted"/>